<dbReference type="Proteomes" id="UP000294292">
    <property type="component" value="Chromosome"/>
</dbReference>
<dbReference type="AlphaFoldDB" id="A0A4P7A020"/>
<protein>
    <recommendedName>
        <fullName evidence="3">Cysteine-rich CWC family protein</fullName>
    </recommendedName>
</protein>
<evidence type="ECO:0000313" key="1">
    <source>
        <dbReference type="EMBL" id="QBP41908.1"/>
    </source>
</evidence>
<dbReference type="Pfam" id="PF14375">
    <property type="entry name" value="Cys_rich_CWC"/>
    <property type="match status" value="1"/>
</dbReference>
<keyword evidence="2" id="KW-1185">Reference proteome</keyword>
<evidence type="ECO:0008006" key="3">
    <source>
        <dbReference type="Google" id="ProtNLM"/>
    </source>
</evidence>
<name>A0A4P7A020_9BACL</name>
<reference evidence="1 2" key="1">
    <citation type="submission" date="2019-03" db="EMBL/GenBank/DDBJ databases">
        <title>Complete genome sequence of Paenisporosarcina antarctica CGMCC 1.6503T.</title>
        <authorList>
            <person name="Rong J.-C."/>
            <person name="Chi N.-Y."/>
            <person name="Zhang Q.-F."/>
        </authorList>
    </citation>
    <scope>NUCLEOTIDE SEQUENCE [LARGE SCALE GENOMIC DNA]</scope>
    <source>
        <strain evidence="1 2">CGMCC 1.6503</strain>
    </source>
</reference>
<accession>A0A4P7A020</accession>
<organism evidence="1 2">
    <name type="scientific">Paenisporosarcina antarctica</name>
    <dbReference type="NCBI Taxonomy" id="417367"/>
    <lineage>
        <taxon>Bacteria</taxon>
        <taxon>Bacillati</taxon>
        <taxon>Bacillota</taxon>
        <taxon>Bacilli</taxon>
        <taxon>Bacillales</taxon>
        <taxon>Caryophanaceae</taxon>
        <taxon>Paenisporosarcina</taxon>
    </lineage>
</organism>
<dbReference type="RefSeq" id="WP_134210479.1">
    <property type="nucleotide sequence ID" value="NZ_CP038015.1"/>
</dbReference>
<dbReference type="OrthoDB" id="5625686at2"/>
<proteinExistence type="predicted"/>
<dbReference type="InterPro" id="IPR032720">
    <property type="entry name" value="Cys_rich_CWC"/>
</dbReference>
<sequence>MTIDAKKCPICDNNNDCGNELGDPTCWCTTQFFPKEIFELVPGEKVDKACICKDCLQKIQ</sequence>
<dbReference type="EMBL" id="CP038015">
    <property type="protein sequence ID" value="QBP41908.1"/>
    <property type="molecule type" value="Genomic_DNA"/>
</dbReference>
<dbReference type="KEGG" id="panc:E2636_12435"/>
<gene>
    <name evidence="1" type="ORF">E2636_12435</name>
</gene>
<evidence type="ECO:0000313" key="2">
    <source>
        <dbReference type="Proteomes" id="UP000294292"/>
    </source>
</evidence>